<dbReference type="RefSeq" id="WP_209407259.1">
    <property type="nucleotide sequence ID" value="NZ_JAGIYQ010000016.1"/>
</dbReference>
<keyword evidence="1" id="KW-0812">Transmembrane</keyword>
<evidence type="ECO:0000256" key="1">
    <source>
        <dbReference type="SAM" id="Phobius"/>
    </source>
</evidence>
<organism evidence="2 3">
    <name type="scientific">Gottfriedia endophytica</name>
    <dbReference type="NCBI Taxonomy" id="2820819"/>
    <lineage>
        <taxon>Bacteria</taxon>
        <taxon>Bacillati</taxon>
        <taxon>Bacillota</taxon>
        <taxon>Bacilli</taxon>
        <taxon>Bacillales</taxon>
        <taxon>Bacillaceae</taxon>
        <taxon>Gottfriedia</taxon>
    </lineage>
</organism>
<gene>
    <name evidence="2" type="ORF">J5Y03_17315</name>
</gene>
<proteinExistence type="predicted"/>
<dbReference type="Proteomes" id="UP000682134">
    <property type="component" value="Unassembled WGS sequence"/>
</dbReference>
<evidence type="ECO:0008006" key="4">
    <source>
        <dbReference type="Google" id="ProtNLM"/>
    </source>
</evidence>
<dbReference type="EMBL" id="JAGIYQ010000016">
    <property type="protein sequence ID" value="MBP0726920.1"/>
    <property type="molecule type" value="Genomic_DNA"/>
</dbReference>
<reference evidence="2" key="1">
    <citation type="submission" date="2021-04" db="EMBL/GenBank/DDBJ databases">
        <title>Genome seq and assembly of Bacillus sp.</title>
        <authorList>
            <person name="Chhetri G."/>
        </authorList>
    </citation>
    <scope>NUCLEOTIDE SEQUENCE</scope>
    <source>
        <strain evidence="2">RG28</strain>
    </source>
</reference>
<name>A0A940SKC1_9BACI</name>
<keyword evidence="1" id="KW-1133">Transmembrane helix</keyword>
<accession>A0A940SKC1</accession>
<feature type="transmembrane region" description="Helical" evidence="1">
    <location>
        <begin position="32"/>
        <end position="57"/>
    </location>
</feature>
<keyword evidence="3" id="KW-1185">Reference proteome</keyword>
<keyword evidence="1" id="KW-0472">Membrane</keyword>
<evidence type="ECO:0000313" key="3">
    <source>
        <dbReference type="Proteomes" id="UP000682134"/>
    </source>
</evidence>
<comment type="caution">
    <text evidence="2">The sequence shown here is derived from an EMBL/GenBank/DDBJ whole genome shotgun (WGS) entry which is preliminary data.</text>
</comment>
<feature type="transmembrane region" description="Helical" evidence="1">
    <location>
        <begin position="78"/>
        <end position="102"/>
    </location>
</feature>
<evidence type="ECO:0000313" key="2">
    <source>
        <dbReference type="EMBL" id="MBP0726920.1"/>
    </source>
</evidence>
<protein>
    <recommendedName>
        <fullName evidence="4">DUF4190 domain-containing protein</fullName>
    </recommendedName>
</protein>
<sequence>MLKSLISRVYEDINKNEKGWKLMEITNPKSKLALTLAIVSFIIPLGFIIAVIALVITKESMKEIERFNQKGKVFARSAKITSIVSICIHAIALLIVILALGFDFFNK</sequence>
<dbReference type="AlphaFoldDB" id="A0A940SKC1"/>